<accession>A0ABD1IN39</accession>
<feature type="compositionally biased region" description="Polar residues" evidence="1">
    <location>
        <begin position="1"/>
        <end position="13"/>
    </location>
</feature>
<sequence>MKSGQRQSINHLNETSREKSSPKSAEAPTVPIEDLFTSLNRHIQRSEFHLAVRVSDQVLSIAPGDEDAILCKVVALIKNDNIDDALSAVEK</sequence>
<dbReference type="Gene3D" id="1.25.40.10">
    <property type="entry name" value="Tetratricopeptide repeat domain"/>
    <property type="match status" value="1"/>
</dbReference>
<dbReference type="EMBL" id="JBEAFC010000001">
    <property type="protein sequence ID" value="KAL1568646.1"/>
    <property type="molecule type" value="Genomic_DNA"/>
</dbReference>
<evidence type="ECO:0000256" key="1">
    <source>
        <dbReference type="SAM" id="MobiDB-lite"/>
    </source>
</evidence>
<evidence type="ECO:0000313" key="2">
    <source>
        <dbReference type="EMBL" id="KAL1568646.1"/>
    </source>
</evidence>
<comment type="caution">
    <text evidence="2">The sequence shown here is derived from an EMBL/GenBank/DDBJ whole genome shotgun (WGS) entry which is preliminary data.</text>
</comment>
<dbReference type="PANTHER" id="PTHR14094:SF9">
    <property type="entry name" value="SIGNAL RECOGNITION PARTICLE SUBUNIT SRP72"/>
    <property type="match status" value="1"/>
</dbReference>
<dbReference type="InterPro" id="IPR026270">
    <property type="entry name" value="SRP72"/>
</dbReference>
<dbReference type="Proteomes" id="UP001567538">
    <property type="component" value="Unassembled WGS sequence"/>
</dbReference>
<protein>
    <submittedName>
        <fullName evidence="2">Uncharacterized protein</fullName>
    </submittedName>
</protein>
<evidence type="ECO:0000313" key="3">
    <source>
        <dbReference type="Proteomes" id="UP001567538"/>
    </source>
</evidence>
<dbReference type="AlphaFoldDB" id="A0ABD1IN39"/>
<keyword evidence="3" id="KW-1185">Reference proteome</keyword>
<name>A0ABD1IN39_SALDI</name>
<dbReference type="InterPro" id="IPR011990">
    <property type="entry name" value="TPR-like_helical_dom_sf"/>
</dbReference>
<reference evidence="2 3" key="1">
    <citation type="submission" date="2024-06" db="EMBL/GenBank/DDBJ databases">
        <title>A chromosome level genome sequence of Diviner's sage (Salvia divinorum).</title>
        <authorList>
            <person name="Ford S.A."/>
            <person name="Ro D.-K."/>
            <person name="Ness R.W."/>
            <person name="Phillips M.A."/>
        </authorList>
    </citation>
    <scope>NUCLEOTIDE SEQUENCE [LARGE SCALE GENOMIC DNA]</scope>
    <source>
        <strain evidence="2">SAF-2024a</strain>
        <tissue evidence="2">Leaf</tissue>
    </source>
</reference>
<gene>
    <name evidence="2" type="ORF">AAHA92_00235</name>
</gene>
<proteinExistence type="predicted"/>
<feature type="region of interest" description="Disordered" evidence="1">
    <location>
        <begin position="1"/>
        <end position="30"/>
    </location>
</feature>
<organism evidence="2 3">
    <name type="scientific">Salvia divinorum</name>
    <name type="common">Maria pastora</name>
    <name type="synonym">Diviner's sage</name>
    <dbReference type="NCBI Taxonomy" id="28513"/>
    <lineage>
        <taxon>Eukaryota</taxon>
        <taxon>Viridiplantae</taxon>
        <taxon>Streptophyta</taxon>
        <taxon>Embryophyta</taxon>
        <taxon>Tracheophyta</taxon>
        <taxon>Spermatophyta</taxon>
        <taxon>Magnoliopsida</taxon>
        <taxon>eudicotyledons</taxon>
        <taxon>Gunneridae</taxon>
        <taxon>Pentapetalae</taxon>
        <taxon>asterids</taxon>
        <taxon>lamiids</taxon>
        <taxon>Lamiales</taxon>
        <taxon>Lamiaceae</taxon>
        <taxon>Nepetoideae</taxon>
        <taxon>Mentheae</taxon>
        <taxon>Salviinae</taxon>
        <taxon>Salvia</taxon>
        <taxon>Salvia subgen. Calosphace</taxon>
    </lineage>
</organism>
<dbReference type="PANTHER" id="PTHR14094">
    <property type="entry name" value="SIGNAL RECOGNITION PARTICLE 72"/>
    <property type="match status" value="1"/>
</dbReference>